<dbReference type="InterPro" id="IPR036113">
    <property type="entry name" value="Asp/Glu-ADT_sf_sub_c"/>
</dbReference>
<dbReference type="eggNOG" id="COG0721">
    <property type="taxonomic scope" value="Bacteria"/>
</dbReference>
<evidence type="ECO:0000313" key="7">
    <source>
        <dbReference type="EMBL" id="EOH82733.1"/>
    </source>
</evidence>
<evidence type="ECO:0000256" key="3">
    <source>
        <dbReference type="ARBA" id="ARBA00024799"/>
    </source>
</evidence>
<gene>
    <name evidence="6" type="primary">gatC</name>
    <name evidence="8" type="ORF">I585_00060</name>
    <name evidence="7" type="ORF">UAI_00128</name>
</gene>
<dbReference type="EC" id="6.3.5.-" evidence="6"/>
<evidence type="ECO:0000313" key="10">
    <source>
        <dbReference type="Proteomes" id="UP000014148"/>
    </source>
</evidence>
<comment type="caution">
    <text evidence="7">The sequence shown here is derived from an EMBL/GenBank/DDBJ whole genome shotgun (WGS) entry which is preliminary data.</text>
</comment>
<comment type="similarity">
    <text evidence="1 6">Belongs to the GatC family.</text>
</comment>
<dbReference type="GO" id="GO:0006450">
    <property type="term" value="P:regulation of translational fidelity"/>
    <property type="evidence" value="ECO:0007669"/>
    <property type="project" value="InterPro"/>
</dbReference>
<reference evidence="8 10" key="2">
    <citation type="submission" date="2013-03" db="EMBL/GenBank/DDBJ databases">
        <title>The Genome Sequence of Enterococcus malodoratus ATCC_43197 (PacBio/Illumina hybrid assembly).</title>
        <authorList>
            <consortium name="The Broad Institute Genomics Platform"/>
            <consortium name="The Broad Institute Genome Sequencing Center for Infectious Disease"/>
            <person name="Earl A."/>
            <person name="Russ C."/>
            <person name="Gilmore M."/>
            <person name="Surin D."/>
            <person name="Walker B."/>
            <person name="Young S."/>
            <person name="Zeng Q."/>
            <person name="Gargeya S."/>
            <person name="Fitzgerald M."/>
            <person name="Haas B."/>
            <person name="Abouelleil A."/>
            <person name="Allen A.W."/>
            <person name="Alvarado L."/>
            <person name="Arachchi H.M."/>
            <person name="Berlin A.M."/>
            <person name="Chapman S.B."/>
            <person name="Gainer-Dewar J."/>
            <person name="Goldberg J."/>
            <person name="Griggs A."/>
            <person name="Gujja S."/>
            <person name="Hansen M."/>
            <person name="Howarth C."/>
            <person name="Imamovic A."/>
            <person name="Ireland A."/>
            <person name="Larimer J."/>
            <person name="McCowan C."/>
            <person name="Murphy C."/>
            <person name="Pearson M."/>
            <person name="Poon T.W."/>
            <person name="Priest M."/>
            <person name="Roberts A."/>
            <person name="Saif S."/>
            <person name="Shea T."/>
            <person name="Sisk P."/>
            <person name="Sykes S."/>
            <person name="Wortman J."/>
            <person name="Nusbaum C."/>
            <person name="Birren B."/>
        </authorList>
    </citation>
    <scope>NUCLEOTIDE SEQUENCE [LARGE SCALE GENOMIC DNA]</scope>
    <source>
        <strain evidence="8 10">ATCC 43197</strain>
    </source>
</reference>
<dbReference type="EMBL" id="AJAK01000004">
    <property type="protein sequence ID" value="EOH82733.1"/>
    <property type="molecule type" value="Genomic_DNA"/>
</dbReference>
<dbReference type="HAMAP" id="MF_00122">
    <property type="entry name" value="GatC"/>
    <property type="match status" value="1"/>
</dbReference>
<dbReference type="PATRIC" id="fig|1158601.3.peg.109"/>
<dbReference type="NCBIfam" id="TIGR00135">
    <property type="entry name" value="gatC"/>
    <property type="match status" value="1"/>
</dbReference>
<dbReference type="GO" id="GO:0016740">
    <property type="term" value="F:transferase activity"/>
    <property type="evidence" value="ECO:0007669"/>
    <property type="project" value="UniProtKB-KW"/>
</dbReference>
<keyword evidence="6" id="KW-0436">Ligase</keyword>
<dbReference type="PANTHER" id="PTHR15004:SF0">
    <property type="entry name" value="GLUTAMYL-TRNA(GLN) AMIDOTRANSFERASE SUBUNIT C, MITOCHONDRIAL"/>
    <property type="match status" value="1"/>
</dbReference>
<evidence type="ECO:0000256" key="4">
    <source>
        <dbReference type="ARBA" id="ARBA00047380"/>
    </source>
</evidence>
<comment type="subunit">
    <text evidence="2 6">Heterotrimer of A, B and C subunits.</text>
</comment>
<proteinExistence type="inferred from homology"/>
<dbReference type="OrthoDB" id="9813938at2"/>
<dbReference type="GO" id="GO:0005524">
    <property type="term" value="F:ATP binding"/>
    <property type="evidence" value="ECO:0007669"/>
    <property type="project" value="UniProtKB-KW"/>
</dbReference>
<dbReference type="GO" id="GO:0070681">
    <property type="term" value="P:glutaminyl-tRNAGln biosynthesis via transamidation"/>
    <property type="evidence" value="ECO:0007669"/>
    <property type="project" value="TreeGrafter"/>
</dbReference>
<dbReference type="PANTHER" id="PTHR15004">
    <property type="entry name" value="GLUTAMYL-TRNA(GLN) AMIDOTRANSFERASE SUBUNIT C, MITOCHONDRIAL"/>
    <property type="match status" value="1"/>
</dbReference>
<accession>R2PHN3</accession>
<name>R2PHN3_9ENTE</name>
<keyword evidence="6" id="KW-0067">ATP-binding</keyword>
<dbReference type="STRING" id="71451.RV07_GL004213"/>
<dbReference type="Pfam" id="PF02686">
    <property type="entry name" value="GatC"/>
    <property type="match status" value="1"/>
</dbReference>
<sequence>MAINEEQVKHVAKLAKLSFSDDELTGFTDQLGKIIDMVEQLGKVDTEGVPFTSNVLETINVMREDVADEGWSRDELMKNVPEHEDGFIKVPAIIDNGEAGA</sequence>
<evidence type="ECO:0000256" key="2">
    <source>
        <dbReference type="ARBA" id="ARBA00011123"/>
    </source>
</evidence>
<dbReference type="SUPFAM" id="SSF141000">
    <property type="entry name" value="Glu-tRNAGln amidotransferase C subunit"/>
    <property type="match status" value="1"/>
</dbReference>
<dbReference type="InterPro" id="IPR003837">
    <property type="entry name" value="GatC"/>
</dbReference>
<dbReference type="AlphaFoldDB" id="R2PHN3"/>
<reference evidence="7 9" key="1">
    <citation type="submission" date="2013-02" db="EMBL/GenBank/DDBJ databases">
        <title>The Genome Sequence of Enterococcus malodoratus ATCC_43197.</title>
        <authorList>
            <consortium name="The Broad Institute Genome Sequencing Platform"/>
            <consortium name="The Broad Institute Genome Sequencing Center for Infectious Disease"/>
            <person name="Earl A.M."/>
            <person name="Gilmore M.S."/>
            <person name="Lebreton F."/>
            <person name="Walker B."/>
            <person name="Young S.K."/>
            <person name="Zeng Q."/>
            <person name="Gargeya S."/>
            <person name="Fitzgerald M."/>
            <person name="Haas B."/>
            <person name="Abouelleil A."/>
            <person name="Alvarado L."/>
            <person name="Arachchi H.M."/>
            <person name="Berlin A.M."/>
            <person name="Chapman S.B."/>
            <person name="Dewar J."/>
            <person name="Goldberg J."/>
            <person name="Griggs A."/>
            <person name="Gujja S."/>
            <person name="Hansen M."/>
            <person name="Howarth C."/>
            <person name="Imamovic A."/>
            <person name="Larimer J."/>
            <person name="McCowan C."/>
            <person name="Murphy C."/>
            <person name="Neiman D."/>
            <person name="Pearson M."/>
            <person name="Priest M."/>
            <person name="Roberts A."/>
            <person name="Saif S."/>
            <person name="Shea T."/>
            <person name="Sisk P."/>
            <person name="Sykes S."/>
            <person name="Wortman J."/>
            <person name="Nusbaum C."/>
            <person name="Birren B."/>
        </authorList>
    </citation>
    <scope>NUCLEOTIDE SEQUENCE [LARGE SCALE GENOMIC DNA]</scope>
    <source>
        <strain evidence="7 9">ATCC 43197</strain>
    </source>
</reference>
<comment type="catalytic activity">
    <reaction evidence="4 6">
        <text>L-aspartyl-tRNA(Asn) + L-glutamine + ATP + H2O = L-asparaginyl-tRNA(Asn) + L-glutamate + ADP + phosphate + 2 H(+)</text>
        <dbReference type="Rhea" id="RHEA:14513"/>
        <dbReference type="Rhea" id="RHEA-COMP:9674"/>
        <dbReference type="Rhea" id="RHEA-COMP:9677"/>
        <dbReference type="ChEBI" id="CHEBI:15377"/>
        <dbReference type="ChEBI" id="CHEBI:15378"/>
        <dbReference type="ChEBI" id="CHEBI:29985"/>
        <dbReference type="ChEBI" id="CHEBI:30616"/>
        <dbReference type="ChEBI" id="CHEBI:43474"/>
        <dbReference type="ChEBI" id="CHEBI:58359"/>
        <dbReference type="ChEBI" id="CHEBI:78515"/>
        <dbReference type="ChEBI" id="CHEBI:78516"/>
        <dbReference type="ChEBI" id="CHEBI:456216"/>
    </reaction>
</comment>
<evidence type="ECO:0000313" key="9">
    <source>
        <dbReference type="Proteomes" id="UP000013783"/>
    </source>
</evidence>
<keyword evidence="10" id="KW-1185">Reference proteome</keyword>
<keyword evidence="6" id="KW-0547">Nucleotide-binding</keyword>
<evidence type="ECO:0000256" key="5">
    <source>
        <dbReference type="ARBA" id="ARBA00047913"/>
    </source>
</evidence>
<evidence type="ECO:0000256" key="6">
    <source>
        <dbReference type="HAMAP-Rule" id="MF_00122"/>
    </source>
</evidence>
<dbReference type="EMBL" id="ASWA01000001">
    <property type="protein sequence ID" value="EOT70549.1"/>
    <property type="molecule type" value="Genomic_DNA"/>
</dbReference>
<protein>
    <recommendedName>
        <fullName evidence="6">Aspartyl/glutamyl-tRNA(Asn/Gln) amidotransferase subunit C</fullName>
        <shortName evidence="6">Asp/Glu-ADT subunit C</shortName>
        <ecNumber evidence="6">6.3.5.-</ecNumber>
    </recommendedName>
</protein>
<comment type="catalytic activity">
    <reaction evidence="5 6">
        <text>L-glutamyl-tRNA(Gln) + L-glutamine + ATP + H2O = L-glutaminyl-tRNA(Gln) + L-glutamate + ADP + phosphate + H(+)</text>
        <dbReference type="Rhea" id="RHEA:17521"/>
        <dbReference type="Rhea" id="RHEA-COMP:9681"/>
        <dbReference type="Rhea" id="RHEA-COMP:9684"/>
        <dbReference type="ChEBI" id="CHEBI:15377"/>
        <dbReference type="ChEBI" id="CHEBI:15378"/>
        <dbReference type="ChEBI" id="CHEBI:29985"/>
        <dbReference type="ChEBI" id="CHEBI:30616"/>
        <dbReference type="ChEBI" id="CHEBI:43474"/>
        <dbReference type="ChEBI" id="CHEBI:58359"/>
        <dbReference type="ChEBI" id="CHEBI:78520"/>
        <dbReference type="ChEBI" id="CHEBI:78521"/>
        <dbReference type="ChEBI" id="CHEBI:456216"/>
    </reaction>
</comment>
<dbReference type="Proteomes" id="UP000014148">
    <property type="component" value="Unassembled WGS sequence"/>
</dbReference>
<keyword evidence="7" id="KW-0808">Transferase</keyword>
<dbReference type="GO" id="GO:0050567">
    <property type="term" value="F:glutaminyl-tRNA synthase (glutamine-hydrolyzing) activity"/>
    <property type="evidence" value="ECO:0007669"/>
    <property type="project" value="UniProtKB-UniRule"/>
</dbReference>
<organism evidence="7 9">
    <name type="scientific">Enterococcus malodoratus ATCC 43197</name>
    <dbReference type="NCBI Taxonomy" id="1158601"/>
    <lineage>
        <taxon>Bacteria</taxon>
        <taxon>Bacillati</taxon>
        <taxon>Bacillota</taxon>
        <taxon>Bacilli</taxon>
        <taxon>Lactobacillales</taxon>
        <taxon>Enterococcaceae</taxon>
        <taxon>Enterococcus</taxon>
    </lineage>
</organism>
<keyword evidence="6" id="KW-0648">Protein biosynthesis</keyword>
<comment type="function">
    <text evidence="3 6">Allows the formation of correctly charged Asn-tRNA(Asn) or Gln-tRNA(Gln) through the transamidation of misacylated Asp-tRNA(Asn) or Glu-tRNA(Gln) in organisms which lack either or both of asparaginyl-tRNA or glutaminyl-tRNA synthetases. The reaction takes place in the presence of glutamine and ATP through an activated phospho-Asp-tRNA(Asn) or phospho-Glu-tRNA(Gln).</text>
</comment>
<dbReference type="GO" id="GO:0006412">
    <property type="term" value="P:translation"/>
    <property type="evidence" value="ECO:0007669"/>
    <property type="project" value="UniProtKB-UniRule"/>
</dbReference>
<dbReference type="Proteomes" id="UP000013783">
    <property type="component" value="Unassembled WGS sequence"/>
</dbReference>
<dbReference type="RefSeq" id="WP_010739024.1">
    <property type="nucleotide sequence ID" value="NZ_KB946249.1"/>
</dbReference>
<evidence type="ECO:0000313" key="8">
    <source>
        <dbReference type="EMBL" id="EOT70549.1"/>
    </source>
</evidence>
<evidence type="ECO:0000256" key="1">
    <source>
        <dbReference type="ARBA" id="ARBA00010757"/>
    </source>
</evidence>
<dbReference type="Gene3D" id="1.10.20.60">
    <property type="entry name" value="Glu-tRNAGln amidotransferase C subunit, N-terminal domain"/>
    <property type="match status" value="1"/>
</dbReference>